<evidence type="ECO:0000256" key="11">
    <source>
        <dbReference type="ARBA" id="ARBA00023098"/>
    </source>
</evidence>
<evidence type="ECO:0000313" key="15">
    <source>
        <dbReference type="EMBL" id="CAJ03848.1"/>
    </source>
</evidence>
<dbReference type="Proteomes" id="UP000000542">
    <property type="component" value="Chromosome 17"/>
</dbReference>
<evidence type="ECO:0000256" key="5">
    <source>
        <dbReference type="ARBA" id="ARBA00022782"/>
    </source>
</evidence>
<evidence type="ECO:0000259" key="14">
    <source>
        <dbReference type="Pfam" id="PF02544"/>
    </source>
</evidence>
<evidence type="ECO:0000256" key="2">
    <source>
        <dbReference type="ARBA" id="ARBA00004524"/>
    </source>
</evidence>
<sequence>MSADARIAIIAVVHLALTWVLLRYIADSAMPFYVYREDSSSAGAAHGASVHTAATHEWDLWPPFLVPSQEAYVAQLARQQRATSAADAVALNSRVVWRSSAFHLTLAIFTYALLRFGVTAPYGRHSWSLGFQLTLPSRVSWMLQESPTIFQVLYHAFLEYPRLMGHSPSQPSLWPASSSASGPTGAGMPSSHSSADTCHSYWGCVRVACTQQHLGLLLFVIHYVHRSWLYPLSIPATARDVPLVVTGMATLYCLFNGRLQVLASAGAAATACAADTAARSSACTPAYTASMNLVRCWRERHALQSLSSPSSASTSVGAAAVRVGWWLLLGLYALGVLGGSALFFLGQRINMQADYYLVRLRRGDKGSISHGGIKPVGRRAVNVHGDALASSSSSEASRAAQHRSSVDGYRIPVGGWFDSVSCANFFGELVEWTGYVIVVAATSAASNGSCLSVTTALEEELLRPLSSSSWWSLMNPIMWLRLVARVFFSGSESRPAALAAFSFLVYVFSNLAPRAVAHHAWYARTFGDLYTRLGRQALIPGVY</sequence>
<proteinExistence type="inferred from homology"/>
<dbReference type="InParanoid" id="Q4QE81"/>
<evidence type="ECO:0000256" key="3">
    <source>
        <dbReference type="ARBA" id="ARBA00007742"/>
    </source>
</evidence>
<evidence type="ECO:0000256" key="4">
    <source>
        <dbReference type="ARBA" id="ARBA00022692"/>
    </source>
</evidence>
<comment type="subcellular location">
    <subcellularLocation>
        <location evidence="1">Endoplasmic reticulum membrane</location>
        <topology evidence="1">Multi-pass membrane protein</topology>
    </subcellularLocation>
    <subcellularLocation>
        <location evidence="2">Microsome membrane</location>
    </subcellularLocation>
</comment>
<feature type="domain" description="3-oxo-5-alpha-steroid 4-dehydrogenase C-terminal" evidence="14">
    <location>
        <begin position="498"/>
        <end position="543"/>
    </location>
</feature>
<keyword evidence="16" id="KW-1185">Reference proteome</keyword>
<organism evidence="15 16">
    <name type="scientific">Leishmania major</name>
    <dbReference type="NCBI Taxonomy" id="5664"/>
    <lineage>
        <taxon>Eukaryota</taxon>
        <taxon>Discoba</taxon>
        <taxon>Euglenozoa</taxon>
        <taxon>Kinetoplastea</taxon>
        <taxon>Metakinetoplastina</taxon>
        <taxon>Trypanosomatida</taxon>
        <taxon>Trypanosomatidae</taxon>
        <taxon>Leishmaniinae</taxon>
        <taxon>Leishmania</taxon>
    </lineage>
</organism>
<comment type="similarity">
    <text evidence="3">Belongs to the steroid 5-alpha reductase family.</text>
</comment>
<evidence type="ECO:0000256" key="12">
    <source>
        <dbReference type="ARBA" id="ARBA00023136"/>
    </source>
</evidence>
<dbReference type="RefSeq" id="XP_001682367.1">
    <property type="nucleotide sequence ID" value="XM_001682315.1"/>
</dbReference>
<dbReference type="VEuPathDB" id="TriTrypDB:LMJSD75_170018000"/>
<feature type="transmembrane region" description="Helical" evidence="13">
    <location>
        <begin position="7"/>
        <end position="26"/>
    </location>
</feature>
<dbReference type="EMBL" id="FR796413">
    <property type="protein sequence ID" value="CAJ03848.1"/>
    <property type="molecule type" value="Genomic_DNA"/>
</dbReference>
<evidence type="ECO:0000256" key="9">
    <source>
        <dbReference type="ARBA" id="ARBA00022989"/>
    </source>
</evidence>
<dbReference type="GO" id="GO:0005789">
    <property type="term" value="C:endoplasmic reticulum membrane"/>
    <property type="evidence" value="ECO:0007669"/>
    <property type="project" value="UniProtKB-SubCell"/>
</dbReference>
<dbReference type="PROSITE" id="PS50244">
    <property type="entry name" value="S5A_REDUCTASE"/>
    <property type="match status" value="1"/>
</dbReference>
<keyword evidence="8" id="KW-0521">NADP</keyword>
<keyword evidence="11" id="KW-0443">Lipid metabolism</keyword>
<dbReference type="HOGENOM" id="CLU_502006_0_0_1"/>
<dbReference type="AlphaFoldDB" id="Q4QE81"/>
<dbReference type="EC" id="1.3.99.5" evidence="15"/>
<evidence type="ECO:0000256" key="8">
    <source>
        <dbReference type="ARBA" id="ARBA00022857"/>
    </source>
</evidence>
<reference evidence="15 16" key="2">
    <citation type="journal article" date="2011" name="Genome Res.">
        <title>Chromosome and gene copy number variation allow major structural change between species and strains of Leishmania.</title>
        <authorList>
            <person name="Rogers M.B."/>
            <person name="Hilley J.D."/>
            <person name="Dickens N.J."/>
            <person name="Wilkes J."/>
            <person name="Bates P.A."/>
            <person name="Depledge D.P."/>
            <person name="Harris D."/>
            <person name="Her Y."/>
            <person name="Herzyk P."/>
            <person name="Imamura H."/>
            <person name="Otto T.D."/>
            <person name="Sanders M."/>
            <person name="Seeger K."/>
            <person name="Dujardin J.C."/>
            <person name="Berriman M."/>
            <person name="Smith D.F."/>
            <person name="Hertz-Fowler C."/>
            <person name="Mottram J.C."/>
        </authorList>
    </citation>
    <scope>NUCLEOTIDE SEQUENCE [LARGE SCALE GENOMIC DNA]</scope>
    <source>
        <strain evidence="16">MHOM/IL/81/Friedlin</strain>
    </source>
</reference>
<keyword evidence="10 15" id="KW-0560">Oxidoreductase</keyword>
<gene>
    <name evidence="15" type="ORF">LMJF_17_1100</name>
</gene>
<feature type="domain" description="3-oxo-5-alpha-steroid 4-dehydrogenase C-terminal" evidence="14">
    <location>
        <begin position="401"/>
        <end position="443"/>
    </location>
</feature>
<dbReference type="PANTHER" id="PTHR10556:SF57">
    <property type="entry name" value="3-OXO-5-ALPHA-STEROID 4-DEHYDROGENASE 1"/>
    <property type="match status" value="1"/>
</dbReference>
<protein>
    <submittedName>
        <fullName evidence="15">3-oxo-5-alpha-steroid 4-dehydrogenase-like protein</fullName>
        <ecNumber evidence="15">1.3.99.5</ecNumber>
    </submittedName>
</protein>
<dbReference type="PANTHER" id="PTHR10556">
    <property type="entry name" value="3-OXO-5-ALPHA-STEROID 4-DEHYDROGENASE"/>
    <property type="match status" value="1"/>
</dbReference>
<dbReference type="VEuPathDB" id="TriTrypDB:LMJFC_170019500"/>
<evidence type="ECO:0000256" key="10">
    <source>
        <dbReference type="ARBA" id="ARBA00023002"/>
    </source>
</evidence>
<dbReference type="GO" id="GO:0006694">
    <property type="term" value="P:steroid biosynthetic process"/>
    <property type="evidence" value="ECO:0000318"/>
    <property type="project" value="GO_Central"/>
</dbReference>
<feature type="transmembrane region" description="Helical" evidence="13">
    <location>
        <begin position="323"/>
        <end position="345"/>
    </location>
</feature>
<dbReference type="InterPro" id="IPR001104">
    <property type="entry name" value="3-oxo-5_a-steroid_4-DH_C"/>
</dbReference>
<accession>Q4QE81</accession>
<evidence type="ECO:0000256" key="13">
    <source>
        <dbReference type="SAM" id="Phobius"/>
    </source>
</evidence>
<reference evidence="15 16" key="1">
    <citation type="journal article" date="2005" name="Science">
        <title>The genome of the kinetoplastid parasite, Leishmania major.</title>
        <authorList>
            <person name="Ivens A.C."/>
            <person name="Peacock C.S."/>
            <person name="Worthey E.A."/>
            <person name="Murphy L."/>
            <person name="Aggarwal G."/>
            <person name="Berriman M."/>
            <person name="Sisk E."/>
            <person name="Rajandream M.A."/>
            <person name="Adlem E."/>
            <person name="Aert R."/>
            <person name="Anupama A."/>
            <person name="Apostolou Z."/>
            <person name="Attipoe P."/>
            <person name="Bason N."/>
            <person name="Bauser C."/>
            <person name="Beck A."/>
            <person name="Beverley S.M."/>
            <person name="Bianchettin G."/>
            <person name="Borzym K."/>
            <person name="Bothe G."/>
            <person name="Bruschi C.V."/>
            <person name="Collins M."/>
            <person name="Cadag E."/>
            <person name="Ciarloni L."/>
            <person name="Clayton C."/>
            <person name="Coulson R.M."/>
            <person name="Cronin A."/>
            <person name="Cruz A.K."/>
            <person name="Davies R.M."/>
            <person name="De Gaudenzi J."/>
            <person name="Dobson D.E."/>
            <person name="Duesterhoeft A."/>
            <person name="Fazelina G."/>
            <person name="Fosker N."/>
            <person name="Frasch A.C."/>
            <person name="Fraser A."/>
            <person name="Fuchs M."/>
            <person name="Gabel C."/>
            <person name="Goble A."/>
            <person name="Goffeau A."/>
            <person name="Harris D."/>
            <person name="Hertz-Fowler C."/>
            <person name="Hilbert H."/>
            <person name="Horn D."/>
            <person name="Huang Y."/>
            <person name="Klages S."/>
            <person name="Knights A."/>
            <person name="Kube M."/>
            <person name="Larke N."/>
            <person name="Litvin L."/>
            <person name="Lord A."/>
            <person name="Louie T."/>
            <person name="Marra M."/>
            <person name="Masuy D."/>
            <person name="Matthews K."/>
            <person name="Michaeli S."/>
            <person name="Mottram J.C."/>
            <person name="Muller-Auer S."/>
            <person name="Munden H."/>
            <person name="Nelson S."/>
            <person name="Norbertczak H."/>
            <person name="Oliver K."/>
            <person name="O'neil S."/>
            <person name="Pentony M."/>
            <person name="Pohl T.M."/>
            <person name="Price C."/>
            <person name="Purnelle B."/>
            <person name="Quail M.A."/>
            <person name="Rabbinowitsch E."/>
            <person name="Reinhardt R."/>
            <person name="Rieger M."/>
            <person name="Rinta J."/>
            <person name="Robben J."/>
            <person name="Robertson L."/>
            <person name="Ruiz J.C."/>
            <person name="Rutter S."/>
            <person name="Saunders D."/>
            <person name="Schafer M."/>
            <person name="Schein J."/>
            <person name="Schwartz D.C."/>
            <person name="Seeger K."/>
            <person name="Seyler A."/>
            <person name="Sharp S."/>
            <person name="Shin H."/>
            <person name="Sivam D."/>
            <person name="Squares R."/>
            <person name="Squares S."/>
            <person name="Tosato V."/>
            <person name="Vogt C."/>
            <person name="Volckaert G."/>
            <person name="Wambutt R."/>
            <person name="Warren T."/>
            <person name="Wedler H."/>
            <person name="Woodward J."/>
            <person name="Zhou S."/>
            <person name="Zimmermann W."/>
            <person name="Smith D.F."/>
            <person name="Blackwell J.M."/>
            <person name="Stuart K.D."/>
            <person name="Barrell B."/>
            <person name="Myler P.J."/>
        </authorList>
    </citation>
    <scope>NUCLEOTIDE SEQUENCE [LARGE SCALE GENOMIC DNA]</scope>
    <source>
        <strain evidence="16">MHOM/IL/81/Friedlin</strain>
    </source>
</reference>
<dbReference type="Pfam" id="PF02544">
    <property type="entry name" value="Steroid_dh"/>
    <property type="match status" value="2"/>
</dbReference>
<keyword evidence="6" id="KW-0256">Endoplasmic reticulum</keyword>
<dbReference type="eggNOG" id="KOG1638">
    <property type="taxonomic scope" value="Eukaryota"/>
</dbReference>
<keyword evidence="7" id="KW-0492">Microsome</keyword>
<dbReference type="InterPro" id="IPR039357">
    <property type="entry name" value="SRD5A/TECR"/>
</dbReference>
<evidence type="ECO:0000313" key="16">
    <source>
        <dbReference type="Proteomes" id="UP000000542"/>
    </source>
</evidence>
<keyword evidence="12 13" id="KW-0472">Membrane</keyword>
<dbReference type="GO" id="GO:0030154">
    <property type="term" value="P:cell differentiation"/>
    <property type="evidence" value="ECO:0007669"/>
    <property type="project" value="UniProtKB-KW"/>
</dbReference>
<dbReference type="GeneID" id="5650841"/>
<dbReference type="GO" id="GO:0042446">
    <property type="term" value="P:hormone biosynthetic process"/>
    <property type="evidence" value="ECO:0000318"/>
    <property type="project" value="GO_Central"/>
</dbReference>
<keyword evidence="5" id="KW-0221">Differentiation</keyword>
<evidence type="ECO:0000256" key="1">
    <source>
        <dbReference type="ARBA" id="ARBA00004477"/>
    </source>
</evidence>
<evidence type="ECO:0000256" key="6">
    <source>
        <dbReference type="ARBA" id="ARBA00022824"/>
    </source>
</evidence>
<keyword evidence="9 13" id="KW-1133">Transmembrane helix</keyword>
<dbReference type="VEuPathDB" id="TriTrypDB:LMJLV39_170018300"/>
<dbReference type="VEuPathDB" id="TriTrypDB:LmjF.17.1100"/>
<dbReference type="KEGG" id="lma:LMJF_17_1100"/>
<evidence type="ECO:0000256" key="7">
    <source>
        <dbReference type="ARBA" id="ARBA00022848"/>
    </source>
</evidence>
<dbReference type="GO" id="GO:0003865">
    <property type="term" value="F:3-oxo-5-alpha-steroid 4-dehydrogenase activity"/>
    <property type="evidence" value="ECO:0000318"/>
    <property type="project" value="GO_Central"/>
</dbReference>
<keyword evidence="4 13" id="KW-0812">Transmembrane</keyword>
<dbReference type="OMA" id="HYVHRSW"/>
<name>Q4QE81_LEIMA</name>